<dbReference type="GO" id="GO:0046872">
    <property type="term" value="F:metal ion binding"/>
    <property type="evidence" value="ECO:0007669"/>
    <property type="project" value="UniProtKB-KW"/>
</dbReference>
<dbReference type="SUPFAM" id="SSF161093">
    <property type="entry name" value="MgtE membrane domain-like"/>
    <property type="match status" value="1"/>
</dbReference>
<dbReference type="SUPFAM" id="SSF158791">
    <property type="entry name" value="MgtE N-terminal domain-like"/>
    <property type="match status" value="1"/>
</dbReference>
<evidence type="ECO:0000313" key="11">
    <source>
        <dbReference type="Proteomes" id="UP001321506"/>
    </source>
</evidence>
<evidence type="ECO:0000256" key="7">
    <source>
        <dbReference type="ARBA" id="ARBA00023136"/>
    </source>
</evidence>
<comment type="subcellular location">
    <subcellularLocation>
        <location evidence="8">Cell membrane</location>
        <topology evidence="8">Multi-pass membrane protein</topology>
    </subcellularLocation>
    <subcellularLocation>
        <location evidence="1">Membrane</location>
        <topology evidence="1">Multi-pass membrane protein</topology>
    </subcellularLocation>
</comment>
<dbReference type="Pfam" id="PF01769">
    <property type="entry name" value="MgtE"/>
    <property type="match status" value="1"/>
</dbReference>
<keyword evidence="7 8" id="KW-0472">Membrane</keyword>
<feature type="domain" description="Magnesium transporter MgtE intracellular" evidence="9">
    <location>
        <begin position="29"/>
        <end position="132"/>
    </location>
</feature>
<dbReference type="Pfam" id="PF03448">
    <property type="entry name" value="MgtE_N"/>
    <property type="match status" value="1"/>
</dbReference>
<dbReference type="Proteomes" id="UP001321506">
    <property type="component" value="Unassembled WGS sequence"/>
</dbReference>
<dbReference type="InterPro" id="IPR006668">
    <property type="entry name" value="Mg_transptr_MgtE_intracell_dom"/>
</dbReference>
<dbReference type="GO" id="GO:0005886">
    <property type="term" value="C:plasma membrane"/>
    <property type="evidence" value="ECO:0007669"/>
    <property type="project" value="UniProtKB-SubCell"/>
</dbReference>
<dbReference type="Gene3D" id="1.25.60.10">
    <property type="entry name" value="MgtE N-terminal domain-like"/>
    <property type="match status" value="1"/>
</dbReference>
<comment type="similarity">
    <text evidence="2 8">Belongs to the SLC41A transporter family.</text>
</comment>
<feature type="transmembrane region" description="Helical" evidence="8">
    <location>
        <begin position="358"/>
        <end position="378"/>
    </location>
</feature>
<dbReference type="Gene3D" id="3.10.580.10">
    <property type="entry name" value="CBS-domain"/>
    <property type="match status" value="1"/>
</dbReference>
<reference evidence="10 11" key="1">
    <citation type="submission" date="2023-04" db="EMBL/GenBank/DDBJ databases">
        <title>Klugiella caeni sp. nov. isolated from the sludge of biochemical tank.</title>
        <authorList>
            <person name="Geng K."/>
        </authorList>
    </citation>
    <scope>NUCLEOTIDE SEQUENCE [LARGE SCALE GENOMIC DNA]</scope>
    <source>
        <strain evidence="10 11">YN-L-19</strain>
    </source>
</reference>
<evidence type="ECO:0000256" key="4">
    <source>
        <dbReference type="ARBA" id="ARBA00022692"/>
    </source>
</evidence>
<dbReference type="AlphaFoldDB" id="A0AAW6T5B4"/>
<evidence type="ECO:0000256" key="8">
    <source>
        <dbReference type="RuleBase" id="RU362011"/>
    </source>
</evidence>
<comment type="subunit">
    <text evidence="8">Homodimer.</text>
</comment>
<dbReference type="InterPro" id="IPR038076">
    <property type="entry name" value="MgtE_N_sf"/>
</dbReference>
<evidence type="ECO:0000313" key="10">
    <source>
        <dbReference type="EMBL" id="MDI2097534.1"/>
    </source>
</evidence>
<evidence type="ECO:0000256" key="5">
    <source>
        <dbReference type="ARBA" id="ARBA00022842"/>
    </source>
</evidence>
<comment type="caution">
    <text evidence="10">The sequence shown here is derived from an EMBL/GenBank/DDBJ whole genome shotgun (WGS) entry which is preliminary data.</text>
</comment>
<dbReference type="Gene3D" id="1.10.357.20">
    <property type="entry name" value="SLC41 divalent cation transporters, integral membrane domain"/>
    <property type="match status" value="1"/>
</dbReference>
<feature type="transmembrane region" description="Helical" evidence="8">
    <location>
        <begin position="384"/>
        <end position="404"/>
    </location>
</feature>
<keyword evidence="4 8" id="KW-0812">Transmembrane</keyword>
<comment type="function">
    <text evidence="8">Acts as a magnesium transporter.</text>
</comment>
<proteinExistence type="inferred from homology"/>
<evidence type="ECO:0000259" key="9">
    <source>
        <dbReference type="SMART" id="SM00924"/>
    </source>
</evidence>
<evidence type="ECO:0000256" key="2">
    <source>
        <dbReference type="ARBA" id="ARBA00009749"/>
    </source>
</evidence>
<dbReference type="GO" id="GO:0015095">
    <property type="term" value="F:magnesium ion transmembrane transporter activity"/>
    <property type="evidence" value="ECO:0007669"/>
    <property type="project" value="UniProtKB-UniRule"/>
</dbReference>
<protein>
    <recommendedName>
        <fullName evidence="8">Magnesium transporter MgtE</fullName>
    </recommendedName>
</protein>
<dbReference type="Pfam" id="PF00571">
    <property type="entry name" value="CBS"/>
    <property type="match status" value="2"/>
</dbReference>
<organism evidence="10 11">
    <name type="scientific">Ruicaihuangia caeni</name>
    <dbReference type="NCBI Taxonomy" id="3042517"/>
    <lineage>
        <taxon>Bacteria</taxon>
        <taxon>Bacillati</taxon>
        <taxon>Actinomycetota</taxon>
        <taxon>Actinomycetes</taxon>
        <taxon>Micrococcales</taxon>
        <taxon>Microbacteriaceae</taxon>
        <taxon>Ruicaihuangia</taxon>
    </lineage>
</organism>
<dbReference type="InterPro" id="IPR006667">
    <property type="entry name" value="SLC41_membr_dom"/>
</dbReference>
<keyword evidence="3 8" id="KW-0813">Transport</keyword>
<accession>A0AAW6T5B4</accession>
<dbReference type="CDD" id="cd04606">
    <property type="entry name" value="CBS_pair_Mg_transporter"/>
    <property type="match status" value="1"/>
</dbReference>
<dbReference type="InterPro" id="IPR046342">
    <property type="entry name" value="CBS_dom_sf"/>
</dbReference>
<dbReference type="InterPro" id="IPR000644">
    <property type="entry name" value="CBS_dom"/>
</dbReference>
<dbReference type="EMBL" id="JASATX010000001">
    <property type="protein sequence ID" value="MDI2097534.1"/>
    <property type="molecule type" value="Genomic_DNA"/>
</dbReference>
<dbReference type="InterPro" id="IPR006669">
    <property type="entry name" value="MgtE_transporter"/>
</dbReference>
<feature type="transmembrane region" description="Helical" evidence="8">
    <location>
        <begin position="416"/>
        <end position="438"/>
    </location>
</feature>
<evidence type="ECO:0000256" key="1">
    <source>
        <dbReference type="ARBA" id="ARBA00004141"/>
    </source>
</evidence>
<keyword evidence="8" id="KW-1003">Cell membrane</keyword>
<keyword evidence="6 8" id="KW-1133">Transmembrane helix</keyword>
<feature type="transmembrane region" description="Helical" evidence="8">
    <location>
        <begin position="308"/>
        <end position="326"/>
    </location>
</feature>
<dbReference type="RefSeq" id="WP_281487324.1">
    <property type="nucleotide sequence ID" value="NZ_JASATX010000001.1"/>
</dbReference>
<dbReference type="PANTHER" id="PTHR43773:SF1">
    <property type="entry name" value="MAGNESIUM TRANSPORTER MGTE"/>
    <property type="match status" value="1"/>
</dbReference>
<dbReference type="PANTHER" id="PTHR43773">
    <property type="entry name" value="MAGNESIUM TRANSPORTER MGTE"/>
    <property type="match status" value="1"/>
</dbReference>
<dbReference type="NCBIfam" id="TIGR00400">
    <property type="entry name" value="mgtE"/>
    <property type="match status" value="1"/>
</dbReference>
<sequence length="445" mass="48387">MADRSTEQEVEQALAEDRLAEAARLLRSLTPREVVGLIERTTWRRGAVVFRLLGKDRAMEVFERLGSTMQGELLRGLQDEDVARLFAKLEPDDRVRLLDEVPAAVAKRLLATLDADELATTHLMLGYPSRSVGRQMSLAHVTTRPDSTVAETLERVRERARDAATVYTVFVTDHERGLLGVLTLRSLFESDPAREVGELMQPAESAPVDADAEETARMCEALQEPIPIVDSEQRLIGIFTIDDAHRVLQDAEAEDIARAGAREPLRRPYLSTSILYIARSRVVWLFVLAISALLTVQVLEIFESTLEQLVALALFIPLLTGTAGNTGSQAATTITRALAVAELRPGDIGKVLFRELRVGALLGLLLGSAGFALASLVYGLPMGVVIGTTLLFVCSIAATVGGAMPLIARAIRVDPAVFSTPFITTFCDATGLVIYFTVAKAVLQI</sequence>
<dbReference type="SUPFAM" id="SSF54631">
    <property type="entry name" value="CBS-domain pair"/>
    <property type="match status" value="1"/>
</dbReference>
<dbReference type="SMART" id="SM00924">
    <property type="entry name" value="MgtE_N"/>
    <property type="match status" value="1"/>
</dbReference>
<keyword evidence="5 8" id="KW-0460">Magnesium</keyword>
<dbReference type="InterPro" id="IPR036739">
    <property type="entry name" value="SLC41_membr_dom_sf"/>
</dbReference>
<gene>
    <name evidence="10" type="primary">mgtE</name>
    <name evidence="10" type="ORF">QF206_00945</name>
</gene>
<name>A0AAW6T5B4_9MICO</name>
<evidence type="ECO:0000256" key="3">
    <source>
        <dbReference type="ARBA" id="ARBA00022448"/>
    </source>
</evidence>
<keyword evidence="8" id="KW-0479">Metal-binding</keyword>
<evidence type="ECO:0000256" key="6">
    <source>
        <dbReference type="ARBA" id="ARBA00022989"/>
    </source>
</evidence>
<keyword evidence="11" id="KW-1185">Reference proteome</keyword>
<feature type="transmembrane region" description="Helical" evidence="8">
    <location>
        <begin position="282"/>
        <end position="302"/>
    </location>
</feature>